<dbReference type="PRINTS" id="PR00455">
    <property type="entry name" value="HTHTETR"/>
</dbReference>
<feature type="domain" description="HTH tetR-type" evidence="3">
    <location>
        <begin position="6"/>
        <end position="66"/>
    </location>
</feature>
<dbReference type="InterPro" id="IPR009057">
    <property type="entry name" value="Homeodomain-like_sf"/>
</dbReference>
<dbReference type="EMBL" id="JAUDCG010000058">
    <property type="protein sequence ID" value="MDM8157999.1"/>
    <property type="molecule type" value="Genomic_DNA"/>
</dbReference>
<gene>
    <name evidence="4" type="ORF">QUV96_10190</name>
</gene>
<reference evidence="4 5" key="2">
    <citation type="submission" date="2023-06" db="EMBL/GenBank/DDBJ databases">
        <title>Identification and characterization of horizontal gene transfer across gut microbiota members of farm animals based on homology search.</title>
        <authorList>
            <person name="Schwarzerova J."/>
            <person name="Nykrynova M."/>
            <person name="Jureckova K."/>
            <person name="Cejkova D."/>
            <person name="Rychlik I."/>
        </authorList>
    </citation>
    <scope>NUCLEOTIDE SEQUENCE [LARGE SCALE GENOMIC DNA]</scope>
    <source>
        <strain evidence="4 5">ET39</strain>
    </source>
</reference>
<dbReference type="PANTHER" id="PTHR43479:SF11">
    <property type="entry name" value="ACREF_ENVCD OPERON REPRESSOR-RELATED"/>
    <property type="match status" value="1"/>
</dbReference>
<evidence type="ECO:0000259" key="3">
    <source>
        <dbReference type="PROSITE" id="PS50977"/>
    </source>
</evidence>
<reference evidence="4 5" key="3">
    <citation type="submission" date="2023-06" db="EMBL/GenBank/DDBJ databases">
        <authorList>
            <person name="Zeman M."/>
            <person name="Kubasova T."/>
            <person name="Jahodarova E."/>
            <person name="Nykrynova M."/>
            <person name="Rychlik I."/>
        </authorList>
    </citation>
    <scope>NUCLEOTIDE SEQUENCE [LARGE SCALE GENOMIC DNA]</scope>
    <source>
        <strain evidence="4 5">ET39</strain>
    </source>
</reference>
<evidence type="ECO:0000313" key="5">
    <source>
        <dbReference type="Proteomes" id="UP001529340"/>
    </source>
</evidence>
<keyword evidence="5" id="KW-1185">Reference proteome</keyword>
<dbReference type="SUPFAM" id="SSF46689">
    <property type="entry name" value="Homeodomain-like"/>
    <property type="match status" value="1"/>
</dbReference>
<dbReference type="Pfam" id="PF00440">
    <property type="entry name" value="TetR_N"/>
    <property type="match status" value="1"/>
</dbReference>
<organism evidence="4 5">
    <name type="scientific">Amedibacillus dolichus</name>
    <dbReference type="NCBI Taxonomy" id="31971"/>
    <lineage>
        <taxon>Bacteria</taxon>
        <taxon>Bacillati</taxon>
        <taxon>Bacillota</taxon>
        <taxon>Erysipelotrichia</taxon>
        <taxon>Erysipelotrichales</taxon>
        <taxon>Erysipelotrichaceae</taxon>
        <taxon>Amedibacillus</taxon>
    </lineage>
</organism>
<name>A0ABT7UEE2_9FIRM</name>
<dbReference type="PROSITE" id="PS50977">
    <property type="entry name" value="HTH_TETR_2"/>
    <property type="match status" value="1"/>
</dbReference>
<dbReference type="PANTHER" id="PTHR43479">
    <property type="entry name" value="ACREF/ENVCD OPERON REPRESSOR-RELATED"/>
    <property type="match status" value="1"/>
</dbReference>
<dbReference type="Proteomes" id="UP001529340">
    <property type="component" value="Unassembled WGS sequence"/>
</dbReference>
<protein>
    <submittedName>
        <fullName evidence="4">TetR/AcrR family transcriptional regulator</fullName>
    </submittedName>
</protein>
<dbReference type="InterPro" id="IPR001647">
    <property type="entry name" value="HTH_TetR"/>
</dbReference>
<proteinExistence type="predicted"/>
<evidence type="ECO:0000313" key="4">
    <source>
        <dbReference type="EMBL" id="MDM8157999.1"/>
    </source>
</evidence>
<sequence length="186" mass="21781">MRRKDDEKEQRIRHAVIELMLQEGFNGTSIAKIARLAGVSPATVYIYYENKEEMLQDIYLEYSEEVFDYLLKGIDRNMSSAQMIETLIRRYYRYMTLHPEAFCFVEQFANCPSLSSKCSCTKKVQNIFHWIEAKNDRPLPRHYSDATVSAILFYPVKAIAADHSHSEQEKQGQLEELIEMIRKALL</sequence>
<dbReference type="InterPro" id="IPR050624">
    <property type="entry name" value="HTH-type_Tx_Regulator"/>
</dbReference>
<feature type="DNA-binding region" description="H-T-H motif" evidence="2">
    <location>
        <begin position="29"/>
        <end position="48"/>
    </location>
</feature>
<dbReference type="RefSeq" id="WP_289608438.1">
    <property type="nucleotide sequence ID" value="NZ_JAUDCG010000058.1"/>
</dbReference>
<dbReference type="Gene3D" id="1.10.357.10">
    <property type="entry name" value="Tetracycline Repressor, domain 2"/>
    <property type="match status" value="1"/>
</dbReference>
<comment type="caution">
    <text evidence="4">The sequence shown here is derived from an EMBL/GenBank/DDBJ whole genome shotgun (WGS) entry which is preliminary data.</text>
</comment>
<evidence type="ECO:0000256" key="2">
    <source>
        <dbReference type="PROSITE-ProRule" id="PRU00335"/>
    </source>
</evidence>
<reference evidence="5" key="1">
    <citation type="submission" date="2023-06" db="EMBL/GenBank/DDBJ databases">
        <title>Identification and characterization of horizontal gene transfer across gut microbiota members of farm animals based on homology search.</title>
        <authorList>
            <person name="Zeman M."/>
            <person name="Kubasova T."/>
            <person name="Jahodarova E."/>
            <person name="Nykrynova M."/>
            <person name="Rychlik I."/>
        </authorList>
    </citation>
    <scope>NUCLEOTIDE SEQUENCE [LARGE SCALE GENOMIC DNA]</scope>
    <source>
        <strain evidence="5">ET39</strain>
    </source>
</reference>
<evidence type="ECO:0000256" key="1">
    <source>
        <dbReference type="ARBA" id="ARBA00023125"/>
    </source>
</evidence>
<keyword evidence="1 2" id="KW-0238">DNA-binding</keyword>
<accession>A0ABT7UEE2</accession>